<dbReference type="GO" id="GO:0005524">
    <property type="term" value="F:ATP binding"/>
    <property type="evidence" value="ECO:0007669"/>
    <property type="project" value="UniProtKB-KW"/>
</dbReference>
<evidence type="ECO:0000259" key="6">
    <source>
        <dbReference type="SMART" id="SM00382"/>
    </source>
</evidence>
<evidence type="ECO:0000313" key="8">
    <source>
        <dbReference type="Proteomes" id="UP000596661"/>
    </source>
</evidence>
<dbReference type="FunFam" id="3.40.50.300:FF:001091">
    <property type="entry name" value="Probable disease resistance protein At1g61300"/>
    <property type="match status" value="1"/>
</dbReference>
<keyword evidence="4" id="KW-0067">ATP-binding</keyword>
<organism evidence="7 8">
    <name type="scientific">Cannabis sativa</name>
    <name type="common">Hemp</name>
    <name type="synonym">Marijuana</name>
    <dbReference type="NCBI Taxonomy" id="3483"/>
    <lineage>
        <taxon>Eukaryota</taxon>
        <taxon>Viridiplantae</taxon>
        <taxon>Streptophyta</taxon>
        <taxon>Embryophyta</taxon>
        <taxon>Tracheophyta</taxon>
        <taxon>Spermatophyta</taxon>
        <taxon>Magnoliopsida</taxon>
        <taxon>eudicotyledons</taxon>
        <taxon>Gunneridae</taxon>
        <taxon>Pentapetalae</taxon>
        <taxon>rosids</taxon>
        <taxon>fabids</taxon>
        <taxon>Rosales</taxon>
        <taxon>Cannabaceae</taxon>
        <taxon>Cannabis</taxon>
    </lineage>
</organism>
<feature type="domain" description="AAA+ ATPase" evidence="6">
    <location>
        <begin position="170"/>
        <end position="306"/>
    </location>
</feature>
<dbReference type="InterPro" id="IPR042197">
    <property type="entry name" value="Apaf_helical"/>
</dbReference>
<dbReference type="InterPro" id="IPR032675">
    <property type="entry name" value="LRR_dom_sf"/>
</dbReference>
<dbReference type="SUPFAM" id="SSF52058">
    <property type="entry name" value="L domain-like"/>
    <property type="match status" value="1"/>
</dbReference>
<dbReference type="InterPro" id="IPR003593">
    <property type="entry name" value="AAA+_ATPase"/>
</dbReference>
<dbReference type="SMART" id="SM00382">
    <property type="entry name" value="AAA"/>
    <property type="match status" value="1"/>
</dbReference>
<dbReference type="Pfam" id="PF23247">
    <property type="entry name" value="LRR_RPS2"/>
    <property type="match status" value="5"/>
</dbReference>
<dbReference type="InterPro" id="IPR057135">
    <property type="entry name" value="At4g27190-like_LRR"/>
</dbReference>
<dbReference type="GO" id="GO:0043531">
    <property type="term" value="F:ADP binding"/>
    <property type="evidence" value="ECO:0007669"/>
    <property type="project" value="InterPro"/>
</dbReference>
<comment type="similarity">
    <text evidence="1">Belongs to the disease resistance NB-LRR family.</text>
</comment>
<dbReference type="Proteomes" id="UP000596661">
    <property type="component" value="Chromosome 8"/>
</dbReference>
<dbReference type="Gene3D" id="3.40.50.300">
    <property type="entry name" value="P-loop containing nucleotide triphosphate hydrolases"/>
    <property type="match status" value="1"/>
</dbReference>
<dbReference type="PANTHER" id="PTHR33463">
    <property type="entry name" value="NB-ARC DOMAIN-CONTAINING PROTEIN-RELATED"/>
    <property type="match status" value="1"/>
</dbReference>
<evidence type="ECO:0000256" key="3">
    <source>
        <dbReference type="ARBA" id="ARBA00022821"/>
    </source>
</evidence>
<evidence type="ECO:0000256" key="1">
    <source>
        <dbReference type="ARBA" id="ARBA00008894"/>
    </source>
</evidence>
<feature type="coiled-coil region" evidence="5">
    <location>
        <begin position="34"/>
        <end position="100"/>
    </location>
</feature>
<evidence type="ECO:0000256" key="5">
    <source>
        <dbReference type="SAM" id="Coils"/>
    </source>
</evidence>
<dbReference type="Pfam" id="PF00931">
    <property type="entry name" value="NB-ARC"/>
    <property type="match status" value="1"/>
</dbReference>
<protein>
    <recommendedName>
        <fullName evidence="6">AAA+ ATPase domain-containing protein</fullName>
    </recommendedName>
</protein>
<dbReference type="InterPro" id="IPR027417">
    <property type="entry name" value="P-loop_NTPase"/>
</dbReference>
<dbReference type="GO" id="GO:0006952">
    <property type="term" value="P:defense response"/>
    <property type="evidence" value="ECO:0007669"/>
    <property type="project" value="UniProtKB-KW"/>
</dbReference>
<dbReference type="Gene3D" id="1.10.8.430">
    <property type="entry name" value="Helical domain of apoptotic protease-activating factors"/>
    <property type="match status" value="1"/>
</dbReference>
<dbReference type="InterPro" id="IPR050905">
    <property type="entry name" value="Plant_NBS-LRR"/>
</dbReference>
<dbReference type="PRINTS" id="PR00364">
    <property type="entry name" value="DISEASERSIST"/>
</dbReference>
<proteinExistence type="inferred from homology"/>
<dbReference type="PANTHER" id="PTHR33463:SF198">
    <property type="entry name" value="RPP4C3"/>
    <property type="match status" value="1"/>
</dbReference>
<sequence length="1570" mass="181345">MGEPVTTICTTVVAELIKDQIYRCVRHVNRLCHCATHRRHVKTLNEQLEELEKCRNELSRDVESKKQKQEQIHKEVTDWLHETENNIFEKREEAERASQNFCYFTFHPKATIDEDTFQQIKTKIDGLIERYVNFNGRISYPSPYLDKDYMAFEGRRRISEDVMNALKDPTVQMIGLCGMGGIGKTTLAKAIARQAKEVNLFDKVMDSVVSQTPDFSKIQCEIANHLSVDFGTNETESTKADKLRRELSKQVKVLIILDDIWKEINLFEIGIHFSNNQNGCKILFTSRRQGLYVSTSTSEFALGLLKEGEAKELFHKVVGETLDEEREDLSKELVSECGGLPLIINVVASALRRKPAYRWRTFLEKMKIADPENVGDEVKLVFQRIKLSYQFLDSEEAKSLLLLCTIFSEDQLISDDHLLMYSVGWPLLKHGNTLQNARDNLHTLIDTLRENYLLLPSDVRSNHIRYHWVKVHDVVRDALKSVTSERNWFPLSKYAKNGELPKGDLKDVVAISLRNDFTEKLPDKLACPKLVSFIDDFRDEKCLMDSFFEDTKILRVLKLTNVDLHSPPSSFSCLLESLETLCLNYCDLEDTTFLGSFKKLKCLDLSRSRFKSLSKQVGQLTHLQLLNLNDCKDLKVIEPDVISSLKNLEELNMRDVKIAWEVEKVSSERSNVSLAELKNLPRLNTLYLKIQNDTCLSKDFISRNMKRYQITVSSEPDYFFHYNFFESFFKKKKIFFESYPRAFMLELHNPNLIKECGFDKLMKECQSLQLRGCEDVTIDIYVSNADGFPELEVFELHDASNVRYLTECNHLVFQNLKNLTLTRLPNLQKMYAGELVAGSFSKLKEVKVSECHTLKSLFPISTIAGQLEKMEVESCDMMENIVFHRRENGNHQKIEFLKLQKLVLKELPKLTQFCKVEWEQNLATSSSLDSSPSTSIFPFFMGEVVAFPILEQLRLSSLDCVEMIWQDQVQEVSYMQNLKDINVKKCHELKYLFSSVVARSLAQLKTLKVKECENMQEIIVIKEAGNEEGSSMETICFPKLEKVNLSSLSNVKTFSGGKHLAIECPSLKILEIEKCPKLKTFHKSWSNEIEAAEEPLFNEKVVSFPILEKLQLWGLDSVEMIWADQLQEVSYMQNLKDLNVYECHKLKYLFSSAVARSFIQLRNLKVEWCENMEEIVVIKEGGEEEGSSNDTISFPKLEDIRLENLKNLKRFSGGKHSQMEGEGLMKRSCRNEFEEAKLQPFFNQKVSFPMLKNLELVSLDSVEMIWADELEEVSYMQNLKNLKDLTVHECDKLKYVFPCAMERRLVQLRNLKIRGCWNMEGILVIKEGASVMEELHLINHHQPMALETLYITDCPKVKMMKSWRSREVVEGEDHTFTENKVVVPNFEEVSLKWMFMPSSMSFRNLREIDISVHGMINLMNSSTARSLVQLQHITISKCEEMRQVIVDEEKAGENVMVFPKLETLALHRLPNLKSFNCGNSEIQFPNLEKVIVSECPHMENFSSGNVITSKLAKIITKLKHGYLINVMDEEGIEEVWKGDLKTSVRMIWEENKQLERATNEEHGTSTSSSK</sequence>
<keyword evidence="3" id="KW-0611">Plant defense</keyword>
<keyword evidence="8" id="KW-1185">Reference proteome</keyword>
<dbReference type="SUPFAM" id="SSF52047">
    <property type="entry name" value="RNI-like"/>
    <property type="match status" value="1"/>
</dbReference>
<dbReference type="EnsemblPlants" id="evm.model.08.1062">
    <property type="protein sequence ID" value="cds.evm.model.08.1062"/>
    <property type="gene ID" value="evm.TU.08.1062"/>
</dbReference>
<keyword evidence="2" id="KW-0547">Nucleotide-binding</keyword>
<accession>A0A803Q7H5</accession>
<evidence type="ECO:0000256" key="4">
    <source>
        <dbReference type="ARBA" id="ARBA00022840"/>
    </source>
</evidence>
<reference evidence="7" key="1">
    <citation type="submission" date="2018-11" db="EMBL/GenBank/DDBJ databases">
        <authorList>
            <person name="Grassa J C."/>
        </authorList>
    </citation>
    <scope>NUCLEOTIDE SEQUENCE [LARGE SCALE GENOMIC DNA]</scope>
</reference>
<dbReference type="SUPFAM" id="SSF52540">
    <property type="entry name" value="P-loop containing nucleoside triphosphate hydrolases"/>
    <property type="match status" value="1"/>
</dbReference>
<evidence type="ECO:0000313" key="7">
    <source>
        <dbReference type="EnsemblPlants" id="cds.evm.model.08.1062"/>
    </source>
</evidence>
<dbReference type="OMA" id="EANIAWN"/>
<dbReference type="Gene3D" id="3.80.10.10">
    <property type="entry name" value="Ribonuclease Inhibitor"/>
    <property type="match status" value="6"/>
</dbReference>
<keyword evidence="5" id="KW-0175">Coiled coil</keyword>
<evidence type="ECO:0000256" key="2">
    <source>
        <dbReference type="ARBA" id="ARBA00022741"/>
    </source>
</evidence>
<name>A0A803Q7H5_CANSA</name>
<dbReference type="Gramene" id="evm.model.08.1062">
    <property type="protein sequence ID" value="cds.evm.model.08.1062"/>
    <property type="gene ID" value="evm.TU.08.1062"/>
</dbReference>
<reference evidence="7" key="2">
    <citation type="submission" date="2021-03" db="UniProtKB">
        <authorList>
            <consortium name="EnsemblPlants"/>
        </authorList>
    </citation>
    <scope>IDENTIFICATION</scope>
</reference>
<dbReference type="EMBL" id="UZAU01000697">
    <property type="status" value="NOT_ANNOTATED_CDS"/>
    <property type="molecule type" value="Genomic_DNA"/>
</dbReference>
<dbReference type="InterPro" id="IPR002182">
    <property type="entry name" value="NB-ARC"/>
</dbReference>